<evidence type="ECO:0000256" key="2">
    <source>
        <dbReference type="ARBA" id="ARBA00023015"/>
    </source>
</evidence>
<dbReference type="PRINTS" id="PR00039">
    <property type="entry name" value="HTHLYSR"/>
</dbReference>
<dbReference type="SUPFAM" id="SSF46785">
    <property type="entry name" value="Winged helix' DNA-binding domain"/>
    <property type="match status" value="1"/>
</dbReference>
<dbReference type="AlphaFoldDB" id="A0A4R3NXI0"/>
<dbReference type="GO" id="GO:0006351">
    <property type="term" value="P:DNA-templated transcription"/>
    <property type="evidence" value="ECO:0007669"/>
    <property type="project" value="TreeGrafter"/>
</dbReference>
<keyword evidence="3 6" id="KW-0238">DNA-binding</keyword>
<dbReference type="Pfam" id="PF03466">
    <property type="entry name" value="LysR_substrate"/>
    <property type="match status" value="1"/>
</dbReference>
<dbReference type="InterPro" id="IPR005119">
    <property type="entry name" value="LysR_subst-bd"/>
</dbReference>
<organism evidence="6 7">
    <name type="scientific">Martelella mediterranea</name>
    <dbReference type="NCBI Taxonomy" id="293089"/>
    <lineage>
        <taxon>Bacteria</taxon>
        <taxon>Pseudomonadati</taxon>
        <taxon>Pseudomonadota</taxon>
        <taxon>Alphaproteobacteria</taxon>
        <taxon>Hyphomicrobiales</taxon>
        <taxon>Aurantimonadaceae</taxon>
        <taxon>Martelella</taxon>
    </lineage>
</organism>
<dbReference type="InterPro" id="IPR036390">
    <property type="entry name" value="WH_DNA-bd_sf"/>
</dbReference>
<dbReference type="SUPFAM" id="SSF53850">
    <property type="entry name" value="Periplasmic binding protein-like II"/>
    <property type="match status" value="1"/>
</dbReference>
<sequence>MNVPRDELSDLMSFLIVAKERSFTRAAARLGTSQSALSHVVRRLEQKHGVRLLTRTTRSVSPTEAGQRLTAALEPAFADIEAGLDQLNQYRSQPSGTVRITTSSWPAMNILMPAANRIMAENPDICFDVETDPRLTDIASDGFDAGIRLGERVEKDMIAVRIGPDIRLAVAGSPDYFKKHAPPETPHDLTAHNCLNLRLPTWGGLYVWEFERDGHELNVRVEGQFISNDPDIVINAALNGQGLLCLPDDYVRPYVASGNLVTCLDDWCQPFPGYHLYYPSRNQNAPAFRLLVDALKYRGKT</sequence>
<dbReference type="InterPro" id="IPR058163">
    <property type="entry name" value="LysR-type_TF_proteobact-type"/>
</dbReference>
<evidence type="ECO:0000256" key="1">
    <source>
        <dbReference type="ARBA" id="ARBA00009437"/>
    </source>
</evidence>
<name>A0A4R3NXI0_9HYPH</name>
<dbReference type="GO" id="GO:0043565">
    <property type="term" value="F:sequence-specific DNA binding"/>
    <property type="evidence" value="ECO:0007669"/>
    <property type="project" value="TreeGrafter"/>
</dbReference>
<gene>
    <name evidence="6" type="ORF">EDC90_101557</name>
</gene>
<accession>A0A4R3NXI0</accession>
<evidence type="ECO:0000259" key="5">
    <source>
        <dbReference type="PROSITE" id="PS50931"/>
    </source>
</evidence>
<evidence type="ECO:0000313" key="7">
    <source>
        <dbReference type="Proteomes" id="UP000295097"/>
    </source>
</evidence>
<feature type="domain" description="HTH lysR-type" evidence="5">
    <location>
        <begin position="6"/>
        <end position="63"/>
    </location>
</feature>
<dbReference type="FunFam" id="1.10.10.10:FF:000001">
    <property type="entry name" value="LysR family transcriptional regulator"/>
    <property type="match status" value="1"/>
</dbReference>
<dbReference type="Proteomes" id="UP000295097">
    <property type="component" value="Unassembled WGS sequence"/>
</dbReference>
<dbReference type="PANTHER" id="PTHR30537:SF1">
    <property type="entry name" value="HTH-TYPE TRANSCRIPTIONAL REGULATOR PGRR"/>
    <property type="match status" value="1"/>
</dbReference>
<evidence type="ECO:0000256" key="4">
    <source>
        <dbReference type="ARBA" id="ARBA00023163"/>
    </source>
</evidence>
<proteinExistence type="inferred from homology"/>
<dbReference type="CDD" id="cd08474">
    <property type="entry name" value="PBP2_CrgA_like_5"/>
    <property type="match status" value="1"/>
</dbReference>
<dbReference type="GO" id="GO:0003700">
    <property type="term" value="F:DNA-binding transcription factor activity"/>
    <property type="evidence" value="ECO:0007669"/>
    <property type="project" value="InterPro"/>
</dbReference>
<dbReference type="InterPro" id="IPR000847">
    <property type="entry name" value="LysR_HTH_N"/>
</dbReference>
<dbReference type="Gene3D" id="1.10.10.10">
    <property type="entry name" value="Winged helix-like DNA-binding domain superfamily/Winged helix DNA-binding domain"/>
    <property type="match status" value="1"/>
</dbReference>
<keyword evidence="2" id="KW-0805">Transcription regulation</keyword>
<dbReference type="Gene3D" id="3.40.190.290">
    <property type="match status" value="1"/>
</dbReference>
<dbReference type="EMBL" id="SMAR01000015">
    <property type="protein sequence ID" value="TCT38846.1"/>
    <property type="molecule type" value="Genomic_DNA"/>
</dbReference>
<dbReference type="PANTHER" id="PTHR30537">
    <property type="entry name" value="HTH-TYPE TRANSCRIPTIONAL REGULATOR"/>
    <property type="match status" value="1"/>
</dbReference>
<dbReference type="InterPro" id="IPR036388">
    <property type="entry name" value="WH-like_DNA-bd_sf"/>
</dbReference>
<dbReference type="PROSITE" id="PS50931">
    <property type="entry name" value="HTH_LYSR"/>
    <property type="match status" value="1"/>
</dbReference>
<reference evidence="6 7" key="1">
    <citation type="submission" date="2019-03" db="EMBL/GenBank/DDBJ databases">
        <title>Freshwater and sediment microbial communities from various areas in North America, analyzing microbe dynamics in response to fracking.</title>
        <authorList>
            <person name="Lamendella R."/>
        </authorList>
    </citation>
    <scope>NUCLEOTIDE SEQUENCE [LARGE SCALE GENOMIC DNA]</scope>
    <source>
        <strain evidence="6 7">175.2</strain>
    </source>
</reference>
<keyword evidence="7" id="KW-1185">Reference proteome</keyword>
<evidence type="ECO:0000313" key="6">
    <source>
        <dbReference type="EMBL" id="TCT38846.1"/>
    </source>
</evidence>
<comment type="similarity">
    <text evidence="1">Belongs to the LysR transcriptional regulatory family.</text>
</comment>
<evidence type="ECO:0000256" key="3">
    <source>
        <dbReference type="ARBA" id="ARBA00023125"/>
    </source>
</evidence>
<dbReference type="FunFam" id="3.40.190.290:FF:000012">
    <property type="entry name" value="Transcriptional regulator, LysR family"/>
    <property type="match status" value="1"/>
</dbReference>
<protein>
    <submittedName>
        <fullName evidence="6">DNA-binding transcriptional LysR family regulator</fullName>
    </submittedName>
</protein>
<keyword evidence="4" id="KW-0804">Transcription</keyword>
<comment type="caution">
    <text evidence="6">The sequence shown here is derived from an EMBL/GenBank/DDBJ whole genome shotgun (WGS) entry which is preliminary data.</text>
</comment>
<dbReference type="Pfam" id="PF00126">
    <property type="entry name" value="HTH_1"/>
    <property type="match status" value="1"/>
</dbReference>